<dbReference type="InterPro" id="IPR028082">
    <property type="entry name" value="Peripla_BP_I"/>
</dbReference>
<dbReference type="InterPro" id="IPR001761">
    <property type="entry name" value="Peripla_BP/Lac1_sug-bd_dom"/>
</dbReference>
<dbReference type="Proteomes" id="UP000002700">
    <property type="component" value="Chromosome II"/>
</dbReference>
<dbReference type="Gene3D" id="3.40.50.2300">
    <property type="match status" value="2"/>
</dbReference>
<dbReference type="InterPro" id="IPR026266">
    <property type="entry name" value="AraF"/>
</dbReference>
<dbReference type="Pfam" id="PF00532">
    <property type="entry name" value="Peripla_BP_1"/>
    <property type="match status" value="1"/>
</dbReference>
<organism evidence="5 6">
    <name type="scientific">Burkholderia pseudomallei (strain 1710b)</name>
    <dbReference type="NCBI Taxonomy" id="320372"/>
    <lineage>
        <taxon>Bacteria</taxon>
        <taxon>Pseudomonadati</taxon>
        <taxon>Pseudomonadota</taxon>
        <taxon>Betaproteobacteria</taxon>
        <taxon>Burkholderiales</taxon>
        <taxon>Burkholderiaceae</taxon>
        <taxon>Burkholderia</taxon>
        <taxon>pseudomallei group</taxon>
    </lineage>
</organism>
<evidence type="ECO:0000313" key="6">
    <source>
        <dbReference type="Proteomes" id="UP000002700"/>
    </source>
</evidence>
<comment type="similarity">
    <text evidence="2">Belongs to the bacterial solute-binding protein 2 family.</text>
</comment>
<evidence type="ECO:0000259" key="4">
    <source>
        <dbReference type="Pfam" id="PF00532"/>
    </source>
</evidence>
<evidence type="ECO:0000256" key="3">
    <source>
        <dbReference type="SAM" id="MobiDB-lite"/>
    </source>
</evidence>
<feature type="domain" description="Periplasmic binding protein/LacI sugar binding" evidence="4">
    <location>
        <begin position="157"/>
        <end position="437"/>
    </location>
</feature>
<dbReference type="GO" id="GO:0030246">
    <property type="term" value="F:carbohydrate binding"/>
    <property type="evidence" value="ECO:0007669"/>
    <property type="project" value="TreeGrafter"/>
</dbReference>
<protein>
    <submittedName>
        <fullName evidence="5">L-arabinose ABC transporter, periplasmic L-arabinose-binding protein</fullName>
    </submittedName>
</protein>
<gene>
    <name evidence="5" type="ordered locus">BURPS1710b_A0214</name>
</gene>
<dbReference type="InterPro" id="IPR050555">
    <property type="entry name" value="Bact_Solute-Bind_Prot2"/>
</dbReference>
<evidence type="ECO:0000256" key="2">
    <source>
        <dbReference type="ARBA" id="ARBA00007639"/>
    </source>
</evidence>
<feature type="compositionally biased region" description="Basic and acidic residues" evidence="3">
    <location>
        <begin position="49"/>
        <end position="58"/>
    </location>
</feature>
<dbReference type="CDD" id="cd01540">
    <property type="entry name" value="PBP1_arabinose_binding"/>
    <property type="match status" value="1"/>
</dbReference>
<dbReference type="PANTHER" id="PTHR30036">
    <property type="entry name" value="D-XYLOSE-BINDING PERIPLASMIC PROTEIN"/>
    <property type="match status" value="1"/>
</dbReference>
<evidence type="ECO:0000256" key="1">
    <source>
        <dbReference type="ARBA" id="ARBA00004418"/>
    </source>
</evidence>
<dbReference type="AlphaFoldDB" id="Q3JM30"/>
<name>Q3JM30_BURP1</name>
<evidence type="ECO:0000313" key="5">
    <source>
        <dbReference type="EMBL" id="ABA53300.1"/>
    </source>
</evidence>
<feature type="region of interest" description="Disordered" evidence="3">
    <location>
        <begin position="20"/>
        <end position="78"/>
    </location>
</feature>
<dbReference type="GO" id="GO:0030288">
    <property type="term" value="C:outer membrane-bounded periplasmic space"/>
    <property type="evidence" value="ECO:0007669"/>
    <property type="project" value="TreeGrafter"/>
</dbReference>
<dbReference type="KEGG" id="bpm:BURPS1710b_A0214"/>
<dbReference type="PANTHER" id="PTHR30036:SF6">
    <property type="entry name" value="L-ARABINOSE-BINDING PERIPLASMIC PROTEIN"/>
    <property type="match status" value="1"/>
</dbReference>
<dbReference type="EnsemblBacteria" id="ABA53300">
    <property type="protein sequence ID" value="ABA53300"/>
    <property type="gene ID" value="BURPS1710b_A0214"/>
</dbReference>
<dbReference type="SUPFAM" id="SSF53822">
    <property type="entry name" value="Periplasmic binding protein-like I"/>
    <property type="match status" value="1"/>
</dbReference>
<proteinExistence type="inferred from homology"/>
<dbReference type="GO" id="GO:0042882">
    <property type="term" value="P:L-arabinose transmembrane transport"/>
    <property type="evidence" value="ECO:0007669"/>
    <property type="project" value="InterPro"/>
</dbReference>
<reference evidence="5 6" key="1">
    <citation type="submission" date="2005-09" db="EMBL/GenBank/DDBJ databases">
        <authorList>
            <person name="Woods D.E."/>
            <person name="Nierman W.C."/>
        </authorList>
    </citation>
    <scope>NUCLEOTIDE SEQUENCE [LARGE SCALE GENOMIC DNA]</scope>
    <source>
        <strain evidence="5 6">1710b</strain>
    </source>
</reference>
<dbReference type="EMBL" id="CP000125">
    <property type="protein sequence ID" value="ABA53300.1"/>
    <property type="molecule type" value="Genomic_DNA"/>
</dbReference>
<sequence length="456" mass="49260">MLFPRRPAAFDLRPSTFDLRPSTFDLRPQTSDLRRPTSDVGPSTPTPDIGHRTSDIGHRTSGIQTRHPPHPSPPHRPIPFFRNPSQYLEARRRASYNQPHDMHAVARLARPHPYRKRSTKETLMGLRWPQAALVCASLAAGLSAAAPAHAQGAAPVKIGFVVKQPDDPWFQDEWRFAEQAAKDKHFTLVKIAAPSGEKVSTALDSLAAQKAQGVIICAPDVKLGPGIAAKARRYGMKLMSVDDQLVDGRGAPLADVPHMGISAYRIGRQVGDAIAAEAKRRGWNPAEVGVLRLAYDQLPTARERTTGAVDALKAAGFAAANVVDAPEMTADTEGAFNAANIAFTKHRNFKHWVAFGSNDDTTVGAVRAGEGRGIGADDMIAVGINGSQVALNEFAKPKPTGFFGSILLNPRLHGYDTSVNMYDWITQNRAPPPVVLTSGTLITRANEKTARAQLGL</sequence>
<comment type="subcellular location">
    <subcellularLocation>
        <location evidence="1">Periplasm</location>
    </subcellularLocation>
</comment>
<dbReference type="HOGENOM" id="CLU_046821_1_0_4"/>
<accession>Q3JM30</accession>